<keyword evidence="10" id="KW-0169">Cobalamin biosynthesis</keyword>
<evidence type="ECO:0000256" key="5">
    <source>
        <dbReference type="ARBA" id="ARBA00004692"/>
    </source>
</evidence>
<evidence type="ECO:0000256" key="8">
    <source>
        <dbReference type="ARBA" id="ARBA00012016"/>
    </source>
</evidence>
<dbReference type="EC" id="2.7.1.156" evidence="8"/>
<evidence type="ECO:0000256" key="14">
    <source>
        <dbReference type="ARBA" id="ARBA00022840"/>
    </source>
</evidence>
<name>A0ABW2D452_9ACTN</name>
<dbReference type="SUPFAM" id="SSF52540">
    <property type="entry name" value="P-loop containing nucleoside triphosphate hydrolases"/>
    <property type="match status" value="1"/>
</dbReference>
<evidence type="ECO:0000256" key="4">
    <source>
        <dbReference type="ARBA" id="ARBA00003889"/>
    </source>
</evidence>
<sequence length="314" mass="33216">MKIELQGTAGPGGWPVRGCRCASCNRLRIAGVRYEPTSVRVDGVPLEACARREVPGGYEADAPAGGRLLVASGPGARPEPAPGAVYDAVLLDLAGAPEHLGLLRNAGAVTDMTRVMAVHVDHRVPSAEELERRLGYWRGPLAGPYRTLLLGGSRSGKSAEAELRLIAQGDVTYVATGAVRDGDAEWSARIEAHRRRRPSWWRTVETTGLADVLASAEGPLLVDGIGTWVAAVMDGADAWDDPSRAASRIDELVAAWRGTSAHVIAVSDEVGLSLVPDNRAGRAFRDVLGTVNQRLAAESDEAALVVAGRVTELR</sequence>
<evidence type="ECO:0000256" key="7">
    <source>
        <dbReference type="ARBA" id="ARBA00007490"/>
    </source>
</evidence>
<dbReference type="GO" id="GO:0016779">
    <property type="term" value="F:nucleotidyltransferase activity"/>
    <property type="evidence" value="ECO:0007669"/>
    <property type="project" value="UniProtKB-KW"/>
</dbReference>
<dbReference type="Pfam" id="PF02283">
    <property type="entry name" value="CobU"/>
    <property type="match status" value="1"/>
</dbReference>
<comment type="catalytic activity">
    <reaction evidence="2">
        <text>adenosylcob(III)inamide phosphate + GTP + H(+) = adenosylcob(III)inamide-GDP + diphosphate</text>
        <dbReference type="Rhea" id="RHEA:22712"/>
        <dbReference type="ChEBI" id="CHEBI:15378"/>
        <dbReference type="ChEBI" id="CHEBI:33019"/>
        <dbReference type="ChEBI" id="CHEBI:37565"/>
        <dbReference type="ChEBI" id="CHEBI:58502"/>
        <dbReference type="ChEBI" id="CHEBI:60487"/>
        <dbReference type="EC" id="2.7.7.62"/>
    </reaction>
</comment>
<evidence type="ECO:0000256" key="17">
    <source>
        <dbReference type="ARBA" id="ARBA00030571"/>
    </source>
</evidence>
<comment type="pathway">
    <text evidence="5">Cofactor biosynthesis; adenosylcobalamin biosynthesis; adenosylcobalamin from cob(II)yrinate a,c-diamide: step 6/7.</text>
</comment>
<comment type="caution">
    <text evidence="18">The sequence shown here is derived from an EMBL/GenBank/DDBJ whole genome shotgun (WGS) entry which is preliminary data.</text>
</comment>
<dbReference type="Gene3D" id="3.40.50.300">
    <property type="entry name" value="P-loop containing nucleotide triphosphate hydrolases"/>
    <property type="match status" value="1"/>
</dbReference>
<evidence type="ECO:0000256" key="2">
    <source>
        <dbReference type="ARBA" id="ARBA00000711"/>
    </source>
</evidence>
<dbReference type="EC" id="2.7.7.62" evidence="9"/>
<keyword evidence="12" id="KW-0547">Nucleotide-binding</keyword>
<dbReference type="InterPro" id="IPR027417">
    <property type="entry name" value="P-loop_NTPase"/>
</dbReference>
<organism evidence="18 19">
    <name type="scientific">Actinomadura yumaensis</name>
    <dbReference type="NCBI Taxonomy" id="111807"/>
    <lineage>
        <taxon>Bacteria</taxon>
        <taxon>Bacillati</taxon>
        <taxon>Actinomycetota</taxon>
        <taxon>Actinomycetes</taxon>
        <taxon>Streptosporangiales</taxon>
        <taxon>Thermomonosporaceae</taxon>
        <taxon>Actinomadura</taxon>
    </lineage>
</organism>
<gene>
    <name evidence="18" type="ORF">ACFQKB_47035</name>
</gene>
<dbReference type="GO" id="GO:0016301">
    <property type="term" value="F:kinase activity"/>
    <property type="evidence" value="ECO:0007669"/>
    <property type="project" value="UniProtKB-KW"/>
</dbReference>
<proteinExistence type="inferred from homology"/>
<accession>A0ABW2D452</accession>
<reference evidence="19" key="1">
    <citation type="journal article" date="2019" name="Int. J. Syst. Evol. Microbiol.">
        <title>The Global Catalogue of Microorganisms (GCM) 10K type strain sequencing project: providing services to taxonomists for standard genome sequencing and annotation.</title>
        <authorList>
            <consortium name="The Broad Institute Genomics Platform"/>
            <consortium name="The Broad Institute Genome Sequencing Center for Infectious Disease"/>
            <person name="Wu L."/>
            <person name="Ma J."/>
        </authorList>
    </citation>
    <scope>NUCLEOTIDE SEQUENCE [LARGE SCALE GENOMIC DNA]</scope>
    <source>
        <strain evidence="19">JCM 3369</strain>
    </source>
</reference>
<dbReference type="PANTHER" id="PTHR34848:SF1">
    <property type="entry name" value="BIFUNCTIONAL ADENOSYLCOBALAMIN BIOSYNTHESIS PROTEIN COBU"/>
    <property type="match status" value="1"/>
</dbReference>
<keyword evidence="19" id="KW-1185">Reference proteome</keyword>
<evidence type="ECO:0000256" key="6">
    <source>
        <dbReference type="ARBA" id="ARBA00005159"/>
    </source>
</evidence>
<keyword evidence="14" id="KW-0067">ATP-binding</keyword>
<evidence type="ECO:0000256" key="13">
    <source>
        <dbReference type="ARBA" id="ARBA00022777"/>
    </source>
</evidence>
<evidence type="ECO:0000256" key="12">
    <source>
        <dbReference type="ARBA" id="ARBA00022741"/>
    </source>
</evidence>
<dbReference type="EMBL" id="JBHSXS010000088">
    <property type="protein sequence ID" value="MFC6887390.1"/>
    <property type="molecule type" value="Genomic_DNA"/>
</dbReference>
<comment type="catalytic activity">
    <reaction evidence="3">
        <text>adenosylcob(III)inamide + GTP = adenosylcob(III)inamide phosphate + GDP + H(+)</text>
        <dbReference type="Rhea" id="RHEA:15765"/>
        <dbReference type="ChEBI" id="CHEBI:2480"/>
        <dbReference type="ChEBI" id="CHEBI:15378"/>
        <dbReference type="ChEBI" id="CHEBI:37565"/>
        <dbReference type="ChEBI" id="CHEBI:58189"/>
        <dbReference type="ChEBI" id="CHEBI:58502"/>
        <dbReference type="EC" id="2.7.1.156"/>
    </reaction>
</comment>
<evidence type="ECO:0000256" key="1">
    <source>
        <dbReference type="ARBA" id="ARBA00000312"/>
    </source>
</evidence>
<dbReference type="PANTHER" id="PTHR34848">
    <property type="match status" value="1"/>
</dbReference>
<dbReference type="CDD" id="cd00544">
    <property type="entry name" value="CobU"/>
    <property type="match status" value="1"/>
</dbReference>
<comment type="pathway">
    <text evidence="6">Cofactor biosynthesis; adenosylcobalamin biosynthesis; adenosylcobalamin from cob(II)yrinate a,c-diamide: step 5/7.</text>
</comment>
<evidence type="ECO:0000256" key="9">
    <source>
        <dbReference type="ARBA" id="ARBA00012523"/>
    </source>
</evidence>
<comment type="similarity">
    <text evidence="7">Belongs to the CobU/CobP family.</text>
</comment>
<comment type="catalytic activity">
    <reaction evidence="1">
        <text>adenosylcob(III)inamide + ATP = adenosylcob(III)inamide phosphate + ADP + H(+)</text>
        <dbReference type="Rhea" id="RHEA:15769"/>
        <dbReference type="ChEBI" id="CHEBI:2480"/>
        <dbReference type="ChEBI" id="CHEBI:15378"/>
        <dbReference type="ChEBI" id="CHEBI:30616"/>
        <dbReference type="ChEBI" id="CHEBI:58502"/>
        <dbReference type="ChEBI" id="CHEBI:456216"/>
        <dbReference type="EC" id="2.7.1.156"/>
    </reaction>
</comment>
<dbReference type="Proteomes" id="UP001596380">
    <property type="component" value="Unassembled WGS sequence"/>
</dbReference>
<evidence type="ECO:0000313" key="19">
    <source>
        <dbReference type="Proteomes" id="UP001596380"/>
    </source>
</evidence>
<protein>
    <recommendedName>
        <fullName evidence="16">Adenosylcobinamide kinase</fullName>
        <ecNumber evidence="8">2.7.1.156</ecNumber>
        <ecNumber evidence="9">2.7.7.62</ecNumber>
    </recommendedName>
    <alternativeName>
        <fullName evidence="17">Adenosylcobinamide-phosphate guanylyltransferase</fullName>
    </alternativeName>
</protein>
<keyword evidence="11" id="KW-0808">Transferase</keyword>
<comment type="function">
    <text evidence="4">Catalyzes ATP-dependent phosphorylation of adenosylcobinamide and addition of GMP to adenosylcobinamide phosphate.</text>
</comment>
<dbReference type="RefSeq" id="WP_160824231.1">
    <property type="nucleotide sequence ID" value="NZ_JBHSXE010000001.1"/>
</dbReference>
<evidence type="ECO:0000256" key="15">
    <source>
        <dbReference type="ARBA" id="ARBA00023134"/>
    </source>
</evidence>
<evidence type="ECO:0000313" key="18">
    <source>
        <dbReference type="EMBL" id="MFC6887390.1"/>
    </source>
</evidence>
<evidence type="ECO:0000256" key="11">
    <source>
        <dbReference type="ARBA" id="ARBA00022679"/>
    </source>
</evidence>
<evidence type="ECO:0000256" key="10">
    <source>
        <dbReference type="ARBA" id="ARBA00022573"/>
    </source>
</evidence>
<keyword evidence="13 18" id="KW-0418">Kinase</keyword>
<evidence type="ECO:0000256" key="16">
    <source>
        <dbReference type="ARBA" id="ARBA00029570"/>
    </source>
</evidence>
<keyword evidence="15" id="KW-0342">GTP-binding</keyword>
<dbReference type="InterPro" id="IPR003203">
    <property type="entry name" value="CobU/CobP"/>
</dbReference>
<keyword evidence="18" id="KW-0548">Nucleotidyltransferase</keyword>
<evidence type="ECO:0000256" key="3">
    <source>
        <dbReference type="ARBA" id="ARBA00001522"/>
    </source>
</evidence>